<organism evidence="1 2">
    <name type="scientific">Cordylochernes scorpioides</name>
    <dbReference type="NCBI Taxonomy" id="51811"/>
    <lineage>
        <taxon>Eukaryota</taxon>
        <taxon>Metazoa</taxon>
        <taxon>Ecdysozoa</taxon>
        <taxon>Arthropoda</taxon>
        <taxon>Chelicerata</taxon>
        <taxon>Arachnida</taxon>
        <taxon>Pseudoscorpiones</taxon>
        <taxon>Cheliferoidea</taxon>
        <taxon>Chernetidae</taxon>
        <taxon>Cordylochernes</taxon>
    </lineage>
</organism>
<sequence length="169" mass="19280">MYTSRNDAYDYQKKIFVAKLYDPLESYDQKHSVLLPDTGRLTQFIIQDAHTLGVGILEEHKYIPSTDASTFLASFKRFVSHRGPCLYLYSDHGTNFFGDSTQLRSRASHHGSLWEVGVEGFMCHLRYIEELLTVTIQIESCLNSRPLCPMSGNPNDQQSLFLASYMLGK</sequence>
<name>A0ABY6K6E7_9ARAC</name>
<reference evidence="1 2" key="1">
    <citation type="submission" date="2022-01" db="EMBL/GenBank/DDBJ databases">
        <title>A chromosomal length assembly of Cordylochernes scorpioides.</title>
        <authorList>
            <person name="Zeh D."/>
            <person name="Zeh J."/>
        </authorList>
    </citation>
    <scope>NUCLEOTIDE SEQUENCE [LARGE SCALE GENOMIC DNA]</scope>
    <source>
        <strain evidence="1">IN4F17</strain>
        <tissue evidence="1">Whole Body</tissue>
    </source>
</reference>
<dbReference type="EMBL" id="CP092864">
    <property type="protein sequence ID" value="UYV63433.1"/>
    <property type="molecule type" value="Genomic_DNA"/>
</dbReference>
<accession>A0ABY6K6E7</accession>
<protein>
    <recommendedName>
        <fullName evidence="3">Integrase catalytic domain-containing protein</fullName>
    </recommendedName>
</protein>
<evidence type="ECO:0008006" key="3">
    <source>
        <dbReference type="Google" id="ProtNLM"/>
    </source>
</evidence>
<dbReference type="Proteomes" id="UP001235939">
    <property type="component" value="Chromosome 02"/>
</dbReference>
<keyword evidence="2" id="KW-1185">Reference proteome</keyword>
<evidence type="ECO:0000313" key="2">
    <source>
        <dbReference type="Proteomes" id="UP001235939"/>
    </source>
</evidence>
<proteinExistence type="predicted"/>
<evidence type="ECO:0000313" key="1">
    <source>
        <dbReference type="EMBL" id="UYV63433.1"/>
    </source>
</evidence>
<gene>
    <name evidence="1" type="ORF">LAZ67_2004059</name>
</gene>